<proteinExistence type="predicted"/>
<name>A0A4U9WMU6_SERFO</name>
<dbReference type="EMBL" id="CABEEZ010000167">
    <property type="protein sequence ID" value="VTR60924.1"/>
    <property type="molecule type" value="Genomic_DNA"/>
</dbReference>
<sequence length="96" mass="10143">MRAGKLIAPEPAWRVQMPNCKPRSMPLPVAPNAAMAEVASQITQLQDDDQQLASKLDVVIAKAEGNTAQIAQEKAARVDADGALAKDIRLGESHGG</sequence>
<gene>
    <name evidence="1" type="ORF">NCTC12965_08659</name>
</gene>
<evidence type="ECO:0000313" key="1">
    <source>
        <dbReference type="EMBL" id="VTR60924.1"/>
    </source>
</evidence>
<organism evidence="1">
    <name type="scientific">Serratia fonticola</name>
    <dbReference type="NCBI Taxonomy" id="47917"/>
    <lineage>
        <taxon>Bacteria</taxon>
        <taxon>Pseudomonadati</taxon>
        <taxon>Pseudomonadota</taxon>
        <taxon>Gammaproteobacteria</taxon>
        <taxon>Enterobacterales</taxon>
        <taxon>Yersiniaceae</taxon>
        <taxon>Serratia</taxon>
    </lineage>
</organism>
<accession>A0A4U9WMU6</accession>
<protein>
    <submittedName>
        <fullName evidence="1">Uncharacterized protein</fullName>
    </submittedName>
</protein>
<dbReference type="AlphaFoldDB" id="A0A4U9WMU6"/>
<reference evidence="1" key="1">
    <citation type="submission" date="2019-05" db="EMBL/GenBank/DDBJ databases">
        <authorList>
            <consortium name="Pathogen Informatics"/>
        </authorList>
    </citation>
    <scope>NUCLEOTIDE SEQUENCE [LARGE SCALE GENOMIC DNA]</scope>
    <source>
        <strain evidence="1">NCTC12965</strain>
    </source>
</reference>